<protein>
    <submittedName>
        <fullName evidence="1">Uncharacterized protein</fullName>
    </submittedName>
</protein>
<dbReference type="RefSeq" id="WP_009778493.1">
    <property type="nucleotide sequence ID" value="NZ_CH672395.1"/>
</dbReference>
<dbReference type="OrthoDB" id="1445743at2"/>
<evidence type="ECO:0000313" key="1">
    <source>
        <dbReference type="EMBL" id="EAQ48230.1"/>
    </source>
</evidence>
<dbReference type="STRING" id="398720.MED217_00490"/>
<reference evidence="1 2" key="1">
    <citation type="journal article" date="2007" name="Nature">
        <title>Light stimulates growth of proteorhodopsin-containing marine Flavobacteria.</title>
        <authorList>
            <person name="Gomez-Consarnau L."/>
            <person name="Gonzalez J.M."/>
            <person name="Coll-Llado M."/>
            <person name="Gourdon P."/>
            <person name="Pascher T."/>
            <person name="Neutze R."/>
            <person name="Pedros-Alio C."/>
            <person name="Pinhassi J."/>
        </authorList>
    </citation>
    <scope>NUCLEOTIDE SEQUENCE [LARGE SCALE GENOMIC DNA]</scope>
    <source>
        <strain evidence="1 2">MED217</strain>
    </source>
</reference>
<dbReference type="Proteomes" id="UP000001601">
    <property type="component" value="Unassembled WGS sequence"/>
</dbReference>
<dbReference type="HOGENOM" id="CLU_1747347_0_0_10"/>
<evidence type="ECO:0000313" key="2">
    <source>
        <dbReference type="Proteomes" id="UP000001601"/>
    </source>
</evidence>
<gene>
    <name evidence="1" type="ORF">MED217_00490</name>
</gene>
<sequence>MCQIELKYLQYLVNICSCEFEFIYHFTQNVKECYPKASEQEVKSISLILMGLLLEKKFLQVYDFYSQEPLGSTTEDSLETIDNLWFEGASYIDFISLVNFTLQEWFVNLLKEKGYNFQDNWLEYISEHLWLQDLLRISQSDIQKVEAML</sequence>
<dbReference type="AlphaFoldDB" id="A3XQE4"/>
<dbReference type="EMBL" id="AANC01000009">
    <property type="protein sequence ID" value="EAQ48230.1"/>
    <property type="molecule type" value="Genomic_DNA"/>
</dbReference>
<name>A3XQE4_LEEBM</name>
<organism evidence="1 2">
    <name type="scientific">Leeuwenhoekiella blandensis (strain CECT 7118 / CCUG 51940 / KCTC 22103 / MED217)</name>
    <name type="common">Flavobacterium sp. (strain MED217)</name>
    <dbReference type="NCBI Taxonomy" id="398720"/>
    <lineage>
        <taxon>Bacteria</taxon>
        <taxon>Pseudomonadati</taxon>
        <taxon>Bacteroidota</taxon>
        <taxon>Flavobacteriia</taxon>
        <taxon>Flavobacteriales</taxon>
        <taxon>Flavobacteriaceae</taxon>
        <taxon>Leeuwenhoekiella</taxon>
    </lineage>
</organism>
<accession>A3XQE4</accession>
<keyword evidence="2" id="KW-1185">Reference proteome</keyword>
<proteinExistence type="predicted"/>
<comment type="caution">
    <text evidence="1">The sequence shown here is derived from an EMBL/GenBank/DDBJ whole genome shotgun (WGS) entry which is preliminary data.</text>
</comment>